<evidence type="ECO:0000313" key="2">
    <source>
        <dbReference type="EMBL" id="KAJ6220373.1"/>
    </source>
</evidence>
<organism evidence="2 3">
    <name type="scientific">Blomia tropicalis</name>
    <name type="common">Mite</name>
    <dbReference type="NCBI Taxonomy" id="40697"/>
    <lineage>
        <taxon>Eukaryota</taxon>
        <taxon>Metazoa</taxon>
        <taxon>Ecdysozoa</taxon>
        <taxon>Arthropoda</taxon>
        <taxon>Chelicerata</taxon>
        <taxon>Arachnida</taxon>
        <taxon>Acari</taxon>
        <taxon>Acariformes</taxon>
        <taxon>Sarcoptiformes</taxon>
        <taxon>Astigmata</taxon>
        <taxon>Glycyphagoidea</taxon>
        <taxon>Echimyopodidae</taxon>
        <taxon>Blomia</taxon>
    </lineage>
</organism>
<keyword evidence="1" id="KW-0812">Transmembrane</keyword>
<proteinExistence type="predicted"/>
<feature type="transmembrane region" description="Helical" evidence="1">
    <location>
        <begin position="73"/>
        <end position="92"/>
    </location>
</feature>
<keyword evidence="1" id="KW-1133">Transmembrane helix</keyword>
<keyword evidence="1" id="KW-0472">Membrane</keyword>
<feature type="transmembrane region" description="Helical" evidence="1">
    <location>
        <begin position="318"/>
        <end position="337"/>
    </location>
</feature>
<keyword evidence="3" id="KW-1185">Reference proteome</keyword>
<dbReference type="EMBL" id="JAPWDV010000002">
    <property type="protein sequence ID" value="KAJ6220373.1"/>
    <property type="molecule type" value="Genomic_DNA"/>
</dbReference>
<sequence>MKEMINEHGTRKAQIRYKINLLTLTYGTIRMITSTVIIMNIFEIDPRLPYNITRDDALNTYFMQTKNRYGEEFPLMMFALILFNFIMQDAMYRLDVDKNVWRWWYQLVVVNQDNYYQFYSEYYPVIENKKTVEITKRLKKMRIKPFVPKFMVKAYIRLASEYSIHIGLHHLKEKSFFNKKLSILSNLSNELRSLNLNLLIVFDYVARFIQVGGTLTMDLSGLAWYGYVIINIELIFGLYIALSIYQSGLFFSMTVFGSSAYPGHIYQTNQKTLKHINECRLKMPLCSYVSWRNRSIIKNQLQEHILATSLAISGSRNLFGKILYVFLLINIPINVYLIRRNLYRQQDFIDKLMLSLIAFFQLFVSLIVYLPLAYCNKVYHSPAKFIPILQPMLRGQKGWLWYKMKYEDLYHRLVDNGPKLSVSIGPVRAITFMAFCEVS</sequence>
<protein>
    <submittedName>
        <fullName evidence="2">Uncharacterized protein</fullName>
    </submittedName>
</protein>
<accession>A0A9Q0RLI7</accession>
<evidence type="ECO:0000256" key="1">
    <source>
        <dbReference type="SAM" id="Phobius"/>
    </source>
</evidence>
<feature type="transmembrane region" description="Helical" evidence="1">
    <location>
        <begin position="224"/>
        <end position="245"/>
    </location>
</feature>
<name>A0A9Q0RLI7_BLOTA</name>
<gene>
    <name evidence="2" type="ORF">RDWZM_006185</name>
</gene>
<reference evidence="2" key="1">
    <citation type="submission" date="2022-12" db="EMBL/GenBank/DDBJ databases">
        <title>Genome assemblies of Blomia tropicalis.</title>
        <authorList>
            <person name="Cui Y."/>
        </authorList>
    </citation>
    <scope>NUCLEOTIDE SEQUENCE</scope>
    <source>
        <tissue evidence="2">Adult mites</tissue>
    </source>
</reference>
<dbReference type="Proteomes" id="UP001142055">
    <property type="component" value="Chromosome 2"/>
</dbReference>
<dbReference type="AlphaFoldDB" id="A0A9Q0RLI7"/>
<comment type="caution">
    <text evidence="2">The sequence shown here is derived from an EMBL/GenBank/DDBJ whole genome shotgun (WGS) entry which is preliminary data.</text>
</comment>
<dbReference type="OMA" id="TYYLMES"/>
<evidence type="ECO:0000313" key="3">
    <source>
        <dbReference type="Proteomes" id="UP001142055"/>
    </source>
</evidence>
<feature type="transmembrane region" description="Helical" evidence="1">
    <location>
        <begin position="21"/>
        <end position="42"/>
    </location>
</feature>
<feature type="transmembrane region" description="Helical" evidence="1">
    <location>
        <begin position="352"/>
        <end position="374"/>
    </location>
</feature>